<dbReference type="Proteomes" id="UP000244855">
    <property type="component" value="Unassembled WGS sequence"/>
</dbReference>
<dbReference type="OrthoDB" id="10577356at2759"/>
<evidence type="ECO:0000313" key="2">
    <source>
        <dbReference type="Proteomes" id="UP000244855"/>
    </source>
</evidence>
<keyword evidence="2" id="KW-1185">Reference proteome</keyword>
<name>A0A2V1DUN1_9PLEO</name>
<dbReference type="EMBL" id="KZ805352">
    <property type="protein sequence ID" value="PVI01799.1"/>
    <property type="molecule type" value="Genomic_DNA"/>
</dbReference>
<protein>
    <submittedName>
        <fullName evidence="1">Uncharacterized protein</fullName>
    </submittedName>
</protein>
<gene>
    <name evidence="1" type="ORF">DM02DRAFT_627329</name>
</gene>
<dbReference type="AlphaFoldDB" id="A0A2V1DUN1"/>
<organism evidence="1 2">
    <name type="scientific">Periconia macrospinosa</name>
    <dbReference type="NCBI Taxonomy" id="97972"/>
    <lineage>
        <taxon>Eukaryota</taxon>
        <taxon>Fungi</taxon>
        <taxon>Dikarya</taxon>
        <taxon>Ascomycota</taxon>
        <taxon>Pezizomycotina</taxon>
        <taxon>Dothideomycetes</taxon>
        <taxon>Pleosporomycetidae</taxon>
        <taxon>Pleosporales</taxon>
        <taxon>Massarineae</taxon>
        <taxon>Periconiaceae</taxon>
        <taxon>Periconia</taxon>
    </lineage>
</organism>
<sequence>MDLDKKSQWIKAALAVDRPGIEDVIHAFEERKDEIPYITMYSNKVGRYTQPGGHSKVLRKLQGTTKADSAFSYFHHTSNAEKDRGTLFAFMEVGGYTGIEKLDANLDSHVWAGLLVKKKKTQNSTTEEWCLNIYCIYEVPEDATSFLTTFSGRRKLWDALHEADMKVTEVNTAKAVLTPVKDTCVINSFHWLWTARKATGGLWEQNDPRKINLHLRTLSEGDDLSSLSRLPPLELSLLFAADYSIPLPLYRISRTVEIVIARVSA</sequence>
<proteinExistence type="predicted"/>
<reference evidence="1 2" key="1">
    <citation type="journal article" date="2018" name="Sci. Rep.">
        <title>Comparative genomics provides insights into the lifestyle and reveals functional heterogeneity of dark septate endophytic fungi.</title>
        <authorList>
            <person name="Knapp D.G."/>
            <person name="Nemeth J.B."/>
            <person name="Barry K."/>
            <person name="Hainaut M."/>
            <person name="Henrissat B."/>
            <person name="Johnson J."/>
            <person name="Kuo A."/>
            <person name="Lim J.H.P."/>
            <person name="Lipzen A."/>
            <person name="Nolan M."/>
            <person name="Ohm R.A."/>
            <person name="Tamas L."/>
            <person name="Grigoriev I.V."/>
            <person name="Spatafora J.W."/>
            <person name="Nagy L.G."/>
            <person name="Kovacs G.M."/>
        </authorList>
    </citation>
    <scope>NUCLEOTIDE SEQUENCE [LARGE SCALE GENOMIC DNA]</scope>
    <source>
        <strain evidence="1 2">DSE2036</strain>
    </source>
</reference>
<evidence type="ECO:0000313" key="1">
    <source>
        <dbReference type="EMBL" id="PVI01799.1"/>
    </source>
</evidence>
<accession>A0A2V1DUN1</accession>